<feature type="transmembrane region" description="Helical" evidence="7">
    <location>
        <begin position="238"/>
        <end position="262"/>
    </location>
</feature>
<feature type="domain" description="Class II aldolase/adducin N-terminal" evidence="8">
    <location>
        <begin position="515"/>
        <end position="700"/>
    </location>
</feature>
<evidence type="ECO:0000256" key="2">
    <source>
        <dbReference type="ARBA" id="ARBA00022448"/>
    </source>
</evidence>
<feature type="transmembrane region" description="Helical" evidence="7">
    <location>
        <begin position="195"/>
        <end position="217"/>
    </location>
</feature>
<feature type="transmembrane region" description="Helical" evidence="7">
    <location>
        <begin position="74"/>
        <end position="101"/>
    </location>
</feature>
<comment type="subcellular location">
    <subcellularLocation>
        <location evidence="1">Membrane</location>
        <topology evidence="1">Multi-pass membrane protein</topology>
    </subcellularLocation>
</comment>
<protein>
    <recommendedName>
        <fullName evidence="8">Class II aldolase/adducin N-terminal domain-containing protein</fullName>
    </recommendedName>
</protein>
<dbReference type="Proteomes" id="UP000593570">
    <property type="component" value="Unassembled WGS sequence"/>
</dbReference>
<feature type="transmembrane region" description="Helical" evidence="7">
    <location>
        <begin position="42"/>
        <end position="67"/>
    </location>
</feature>
<evidence type="ECO:0000256" key="4">
    <source>
        <dbReference type="ARBA" id="ARBA00022989"/>
    </source>
</evidence>
<evidence type="ECO:0000313" key="9">
    <source>
        <dbReference type="EMBL" id="KAF6513157.1"/>
    </source>
</evidence>
<feature type="transmembrane region" description="Helical" evidence="7">
    <location>
        <begin position="274"/>
        <end position="298"/>
    </location>
</feature>
<dbReference type="EMBL" id="JACDXP010000018">
    <property type="protein sequence ID" value="KAF6513157.1"/>
    <property type="molecule type" value="Genomic_DNA"/>
</dbReference>
<dbReference type="Pfam" id="PF13520">
    <property type="entry name" value="AA_permease_2"/>
    <property type="match status" value="1"/>
</dbReference>
<evidence type="ECO:0000256" key="5">
    <source>
        <dbReference type="ARBA" id="ARBA00023136"/>
    </source>
</evidence>
<evidence type="ECO:0000256" key="7">
    <source>
        <dbReference type="SAM" id="Phobius"/>
    </source>
</evidence>
<dbReference type="InterPro" id="IPR036409">
    <property type="entry name" value="Aldolase_II/adducin_N_sf"/>
</dbReference>
<evidence type="ECO:0000256" key="6">
    <source>
        <dbReference type="SAM" id="MobiDB-lite"/>
    </source>
</evidence>
<evidence type="ECO:0000256" key="3">
    <source>
        <dbReference type="ARBA" id="ARBA00022692"/>
    </source>
</evidence>
<evidence type="ECO:0000256" key="1">
    <source>
        <dbReference type="ARBA" id="ARBA00004141"/>
    </source>
</evidence>
<dbReference type="InterPro" id="IPR002293">
    <property type="entry name" value="AA/rel_permease1"/>
</dbReference>
<dbReference type="Gene3D" id="3.40.225.10">
    <property type="entry name" value="Class II aldolase/adducin N-terminal domain"/>
    <property type="match status" value="1"/>
</dbReference>
<feature type="transmembrane region" description="Helical" evidence="7">
    <location>
        <begin position="381"/>
        <end position="400"/>
    </location>
</feature>
<evidence type="ECO:0000313" key="10">
    <source>
        <dbReference type="Proteomes" id="UP000593570"/>
    </source>
</evidence>
<gene>
    <name evidence="9" type="ORF">HZS61_007415</name>
</gene>
<dbReference type="SMART" id="SM01007">
    <property type="entry name" value="Aldolase_II"/>
    <property type="match status" value="1"/>
</dbReference>
<dbReference type="FunFam" id="3.40.225.10:FF:000009">
    <property type="entry name" value="Class II aldolase/adducin N-terminal"/>
    <property type="match status" value="1"/>
</dbReference>
<comment type="caution">
    <text evidence="9">The sequence shown here is derived from an EMBL/GenBank/DDBJ whole genome shotgun (WGS) entry which is preliminary data.</text>
</comment>
<keyword evidence="2" id="KW-0813">Transport</keyword>
<proteinExistence type="predicted"/>
<keyword evidence="4 7" id="KW-1133">Transmembrane helix</keyword>
<dbReference type="GO" id="GO:0016020">
    <property type="term" value="C:membrane"/>
    <property type="evidence" value="ECO:0007669"/>
    <property type="project" value="UniProtKB-SubCell"/>
</dbReference>
<sequence length="754" mass="82636">MADIASKTSPQQPRSPQYKTQFRSEDDSVNCEFAELKPRFSVIAAIGIQYSISATPLAVGAYLTFILGLGGSPYFFYGFIVAAVGQILLCVSLAEIAAVYPHASGQVFWTAALAPPRWSRVLSYCNGAATTLGWIFANAGTYVFAAKIWLAAMQIRFPSYQQEDYQTFLVSVALAVCGVIMNVWLFGWYPHFTKFMVWFINASTVYILVTLLVRAVPKTSAHDVFVKVVNESGWSSDGIVFLLNFLPACVALACFDTAAHMAEEMEDPHRQVPQVMIGATLLCAATAIPMILVFLFCIAKPEDLLAPLGGQPVFQVLIDGFRSDALLVVALIIYCVVYFSSCPATIATGSRLIWSFAKHGGLPFANWVGHVDPIMQIPVNAVCLTAATSSLICLLVFGPSTVLNGVFGAGSVCFFFSYGLPIWLLLWRGRRVLPQQRYMNLGEAGFWLNVATRSTNMAPSAIPIAVEAPDQTAMKKATQEKKTALETLSLGPEGVSLPGVPRFVEFSEQRAWIKQHMAAVFRHWHREGYTEGISGHISVRDPEFPNAFWFNPYGVHFGLLKASDMVLVNLDGKIIGGNKTWPVINLAGFMIHTAVHKARHNIVAVCHCHTVYGKAWSVFGRPLEMLTQDTCKFYGDAQAVYDNHGGVVLGPEEGEKIAESLGQYGKGAILRNHGLLTVGQTVDEAAFLMTSMEKSCQVQLLAEAAAANGIPKRLISDEEARFNYDAESDPDLCYAEFQAYYNLEDKLTGGEFKD</sequence>
<dbReference type="InterPro" id="IPR001303">
    <property type="entry name" value="Aldolase_II/adducin_N"/>
</dbReference>
<organism evidence="9 10">
    <name type="scientific">Fusarium oxysporum f. sp. conglutinans</name>
    <dbReference type="NCBI Taxonomy" id="100902"/>
    <lineage>
        <taxon>Eukaryota</taxon>
        <taxon>Fungi</taxon>
        <taxon>Dikarya</taxon>
        <taxon>Ascomycota</taxon>
        <taxon>Pezizomycotina</taxon>
        <taxon>Sordariomycetes</taxon>
        <taxon>Hypocreomycetidae</taxon>
        <taxon>Hypocreales</taxon>
        <taxon>Nectriaceae</taxon>
        <taxon>Fusarium</taxon>
        <taxon>Fusarium oxysporum species complex</taxon>
    </lineage>
</organism>
<dbReference type="GO" id="GO:0022857">
    <property type="term" value="F:transmembrane transporter activity"/>
    <property type="evidence" value="ECO:0007669"/>
    <property type="project" value="InterPro"/>
</dbReference>
<dbReference type="PANTHER" id="PTHR45649">
    <property type="entry name" value="AMINO-ACID PERMEASE BAT1"/>
    <property type="match status" value="1"/>
</dbReference>
<reference evidence="9 10" key="1">
    <citation type="journal article" date="2020" name="bioRxiv">
        <title>A chromosome-scale genome assembly for the Fusarium oxysporum strain Fo5176 to establish a model Arabidopsis-fungal pathosystem.</title>
        <authorList>
            <person name="Fokkens L."/>
            <person name="Guo L."/>
            <person name="Dora S."/>
            <person name="Wang B."/>
            <person name="Ye K."/>
            <person name="Sanchez-Rodriguez C."/>
            <person name="Croll D."/>
        </authorList>
    </citation>
    <scope>NUCLEOTIDE SEQUENCE [LARGE SCALE GENOMIC DNA]</scope>
    <source>
        <strain evidence="9 10">Fo5176</strain>
    </source>
</reference>
<evidence type="ECO:0000259" key="8">
    <source>
        <dbReference type="SMART" id="SM01007"/>
    </source>
</evidence>
<feature type="transmembrane region" description="Helical" evidence="7">
    <location>
        <begin position="406"/>
        <end position="427"/>
    </location>
</feature>
<name>A0A8H6G8E3_FUSOX</name>
<dbReference type="SUPFAM" id="SSF53639">
    <property type="entry name" value="AraD/HMP-PK domain-like"/>
    <property type="match status" value="1"/>
</dbReference>
<dbReference type="NCBIfam" id="NF004855">
    <property type="entry name" value="PRK06208.1"/>
    <property type="match status" value="1"/>
</dbReference>
<feature type="region of interest" description="Disordered" evidence="6">
    <location>
        <begin position="1"/>
        <end position="21"/>
    </location>
</feature>
<feature type="transmembrane region" description="Helical" evidence="7">
    <location>
        <begin position="167"/>
        <end position="189"/>
    </location>
</feature>
<accession>A0A8H6G8E3</accession>
<feature type="transmembrane region" description="Helical" evidence="7">
    <location>
        <begin position="325"/>
        <end position="346"/>
    </location>
</feature>
<dbReference type="Gene3D" id="1.20.1740.10">
    <property type="entry name" value="Amino acid/polyamine transporter I"/>
    <property type="match status" value="1"/>
</dbReference>
<dbReference type="PANTHER" id="PTHR45649:SF16">
    <property type="entry name" value="7-KETO 8-AMINOPELARGONIC ACID TRANSPORTER"/>
    <property type="match status" value="1"/>
</dbReference>
<dbReference type="AlphaFoldDB" id="A0A8H6G8E3"/>
<feature type="transmembrane region" description="Helical" evidence="7">
    <location>
        <begin position="121"/>
        <end position="146"/>
    </location>
</feature>
<dbReference type="Pfam" id="PF00596">
    <property type="entry name" value="Aldolase_II"/>
    <property type="match status" value="1"/>
</dbReference>
<keyword evidence="3 7" id="KW-0812">Transmembrane</keyword>
<keyword evidence="5 7" id="KW-0472">Membrane</keyword>